<dbReference type="Proteomes" id="UP001652700">
    <property type="component" value="Unplaced"/>
</dbReference>
<keyword evidence="1 4" id="KW-0479">Metal-binding</keyword>
<evidence type="ECO:0000313" key="8">
    <source>
        <dbReference type="Proteomes" id="UP001652700"/>
    </source>
</evidence>
<feature type="compositionally biased region" description="Acidic residues" evidence="5">
    <location>
        <begin position="242"/>
        <end position="252"/>
    </location>
</feature>
<feature type="region of interest" description="Disordered" evidence="5">
    <location>
        <begin position="223"/>
        <end position="274"/>
    </location>
</feature>
<dbReference type="PROSITE" id="PS50023">
    <property type="entry name" value="LIM_DOMAIN_2"/>
    <property type="match status" value="2"/>
</dbReference>
<feature type="compositionally biased region" description="Acidic residues" evidence="5">
    <location>
        <begin position="877"/>
        <end position="893"/>
    </location>
</feature>
<feature type="region of interest" description="Disordered" evidence="5">
    <location>
        <begin position="768"/>
        <end position="788"/>
    </location>
</feature>
<evidence type="ECO:0000256" key="3">
    <source>
        <dbReference type="ARBA" id="ARBA00023038"/>
    </source>
</evidence>
<dbReference type="RefSeq" id="XP_050503090.1">
    <property type="nucleotide sequence ID" value="XM_050647133.1"/>
</dbReference>
<dbReference type="PANTHER" id="PTHR24206">
    <property type="entry name" value="OS06G0237300 PROTEIN"/>
    <property type="match status" value="1"/>
</dbReference>
<feature type="region of interest" description="Disordered" evidence="5">
    <location>
        <begin position="873"/>
        <end position="938"/>
    </location>
</feature>
<feature type="region of interest" description="Disordered" evidence="5">
    <location>
        <begin position="371"/>
        <end position="433"/>
    </location>
</feature>
<evidence type="ECO:0000313" key="7">
    <source>
        <dbReference type="EnsemblMetazoa" id="XP_050503089.1"/>
    </source>
</evidence>
<dbReference type="Pfam" id="PF00412">
    <property type="entry name" value="LIM"/>
    <property type="match status" value="2"/>
</dbReference>
<dbReference type="SMART" id="SM00132">
    <property type="entry name" value="LIM"/>
    <property type="match status" value="2"/>
</dbReference>
<feature type="compositionally biased region" description="Acidic residues" evidence="5">
    <location>
        <begin position="414"/>
        <end position="427"/>
    </location>
</feature>
<accession>A0ABM5JYS8</accession>
<evidence type="ECO:0000256" key="5">
    <source>
        <dbReference type="SAM" id="MobiDB-lite"/>
    </source>
</evidence>
<feature type="compositionally biased region" description="Basic and acidic residues" evidence="5">
    <location>
        <begin position="769"/>
        <end position="785"/>
    </location>
</feature>
<organism evidence="7 8">
    <name type="scientific">Diabrotica virgifera virgifera</name>
    <name type="common">western corn rootworm</name>
    <dbReference type="NCBI Taxonomy" id="50390"/>
    <lineage>
        <taxon>Eukaryota</taxon>
        <taxon>Metazoa</taxon>
        <taxon>Ecdysozoa</taxon>
        <taxon>Arthropoda</taxon>
        <taxon>Hexapoda</taxon>
        <taxon>Insecta</taxon>
        <taxon>Pterygota</taxon>
        <taxon>Neoptera</taxon>
        <taxon>Endopterygota</taxon>
        <taxon>Coleoptera</taxon>
        <taxon>Polyphaga</taxon>
        <taxon>Cucujiformia</taxon>
        <taxon>Chrysomeloidea</taxon>
        <taxon>Chrysomelidae</taxon>
        <taxon>Galerucinae</taxon>
        <taxon>Diabroticina</taxon>
        <taxon>Diabroticites</taxon>
        <taxon>Diabrotica</taxon>
    </lineage>
</organism>
<dbReference type="InterPro" id="IPR001781">
    <property type="entry name" value="Znf_LIM"/>
</dbReference>
<feature type="region of interest" description="Disordered" evidence="5">
    <location>
        <begin position="1093"/>
        <end position="1211"/>
    </location>
</feature>
<dbReference type="GeneID" id="114338004"/>
<dbReference type="RefSeq" id="XP_050503099.1">
    <property type="nucleotide sequence ID" value="XM_050647142.1"/>
</dbReference>
<evidence type="ECO:0000256" key="1">
    <source>
        <dbReference type="ARBA" id="ARBA00022723"/>
    </source>
</evidence>
<dbReference type="RefSeq" id="XP_050503089.1">
    <property type="nucleotide sequence ID" value="XM_050647132.1"/>
</dbReference>
<feature type="compositionally biased region" description="Acidic residues" evidence="5">
    <location>
        <begin position="1186"/>
        <end position="1205"/>
    </location>
</feature>
<evidence type="ECO:0000259" key="6">
    <source>
        <dbReference type="PROSITE" id="PS50023"/>
    </source>
</evidence>
<feature type="compositionally biased region" description="Polar residues" evidence="5">
    <location>
        <begin position="253"/>
        <end position="272"/>
    </location>
</feature>
<feature type="domain" description="LIM zinc-binding" evidence="6">
    <location>
        <begin position="707"/>
        <end position="767"/>
    </location>
</feature>
<feature type="region of interest" description="Disordered" evidence="5">
    <location>
        <begin position="541"/>
        <end position="568"/>
    </location>
</feature>
<dbReference type="PROSITE" id="PS00478">
    <property type="entry name" value="LIM_DOMAIN_1"/>
    <property type="match status" value="2"/>
</dbReference>
<dbReference type="EnsemblMetazoa" id="XM_050647132.1">
    <property type="protein sequence ID" value="XP_050503089.1"/>
    <property type="gene ID" value="LOC114338004"/>
</dbReference>
<evidence type="ECO:0000256" key="2">
    <source>
        <dbReference type="ARBA" id="ARBA00022833"/>
    </source>
</evidence>
<dbReference type="Gene3D" id="2.10.110.10">
    <property type="entry name" value="Cysteine Rich Protein"/>
    <property type="match status" value="2"/>
</dbReference>
<keyword evidence="2 4" id="KW-0862">Zinc</keyword>
<keyword evidence="3 4" id="KW-0440">LIM domain</keyword>
<feature type="compositionally biased region" description="Basic and acidic residues" evidence="5">
    <location>
        <begin position="391"/>
        <end position="413"/>
    </location>
</feature>
<feature type="compositionally biased region" description="Polar residues" evidence="5">
    <location>
        <begin position="223"/>
        <end position="234"/>
    </location>
</feature>
<feature type="compositionally biased region" description="Basic and acidic residues" evidence="5">
    <location>
        <begin position="1114"/>
        <end position="1131"/>
    </location>
</feature>
<dbReference type="EnsemblMetazoa" id="XM_050647133.1">
    <property type="protein sequence ID" value="XP_050503090.1"/>
    <property type="gene ID" value="LOC114338004"/>
</dbReference>
<feature type="domain" description="LIM zinc-binding" evidence="6">
    <location>
        <begin position="1297"/>
        <end position="1357"/>
    </location>
</feature>
<dbReference type="EnsemblMetazoa" id="XM_050647142.1">
    <property type="protein sequence ID" value="XP_050503099.1"/>
    <property type="gene ID" value="LOC114338004"/>
</dbReference>
<reference evidence="7" key="1">
    <citation type="submission" date="2025-05" db="UniProtKB">
        <authorList>
            <consortium name="EnsemblMetazoa"/>
        </authorList>
    </citation>
    <scope>IDENTIFICATION</scope>
</reference>
<feature type="compositionally biased region" description="Basic and acidic residues" evidence="5">
    <location>
        <begin position="1153"/>
        <end position="1164"/>
    </location>
</feature>
<dbReference type="CDD" id="cd09445">
    <property type="entry name" value="LIM_Mical_like_2"/>
    <property type="match status" value="1"/>
</dbReference>
<sequence>MAETVKKSRIVSDEEENLEEALLEEFNMRLKNCMSKDDLQEADQYPEDNFYENISNNIRPVPKSGIASNDFIENERHQYYDTPVITLNLKNGSSETQNGHDVEDENLYETLPEPSKTELTDQSPETPKLNLNLDLSPKIEVANEYEIINKEIDKETTERPEFSLNTTDFSELHLSQEENVKSVKDRMLLMTDDAATLLFTQTVTSPMLTPSEENIDFLKGFQRENTNSDESASNEIPKDDKEDKEDKEEENTASEVSAEISTSEPPVNTSTQEEVKVYENSENIYENLKEPINENIYENLKEVKDKVEELANYDEHIYQDIEDYPKDLYEPVEDPVKNDEFMVENSLYNKLDELTQFHNDEIVTDLDAVENDIEDEPVDNNYEVISEDEPEPTKESPEEIIRENHIDEIKKEEVEYESITDSNTEESLDSKTKETYTEFLYHSKTESNYYEKYTEVVSKNTEISNREKDTETVPAEIVKNLKSQFLKGDAELVSAVSKKEIEDVSQLKMVNIIKQINKFELKDNGEAADDDSTVTETYTETTTIQSDTPEEKVLKKKKTKKSRKEEKENISVNGDLVNGDYCYNVNVRNLCRSFGDLTKIPDDTRSKSSSIWNTGRSKSLSDVLLSSNKKNIENVFSEVSVRALKEKFNIFENKDPLGIVKPTFKNPVMKSSFSKFDALQKKNVLHIRSSDSAKAQEKFNGTQIDMTNCKACAKQVFQMEQIKAEKAVWHKNCFRCTECSKQLTVETYASHEGTLYCKPHFKSLFAPKAVEDDTPSRPRKPELIIRENQPLELPPDVVRASDKPDLGLEELQSLNVKERFQVFQQTQSETQEMDRGPTPVNVKKSPSILSKLARFQAKGMDVGVSDEALNGIPIEESSSEAEEEEEEVPEGEDPTLYRAKRVQKEKPFHFTNLNEVKNKWEQGEQNSKDERREERKQEIQSIRNKLFLGKQGKMKEAYQQAVIQSESCTNLVKSEKIESCDTKSLKERFEKGELVIEREDSRNGDSDDTEVFQSEISKKSRSLFLELDANAAKQPQSISPVAVPKVDVKKAREAYSKSVSEDVVKSSEIEEVIEVKTADIQERFKFFETYREPEKERKQFRITPPRDPSQVKSDTPDREIYHDPEIIRSDEIADDSEVARASHTASKMLSKFKQMEENFSRDPEPQGPKPLKRFTPPPEPTRTESESEEGSATEEENEEEEEDQTDNNKLPEDLIEAQKAARARQLRAKFEKWEAQEIKREQNQSVNVIEEYGDESQVESTKSLRARFESMRETSSDKTRTPRVKVNRFVEIPNVTELCYSCEEKVYPLEKISVHGHTYHKRCFKCMECSCILRMDSYSYNKGLLYCTPHFKRLFISKGNYDTGFGFDQHKEKWNNVNATMA</sequence>
<dbReference type="CDD" id="cd09358">
    <property type="entry name" value="LIM_Mical_like"/>
    <property type="match status" value="1"/>
</dbReference>
<name>A0ABM5JYS8_DIAVI</name>
<keyword evidence="8" id="KW-1185">Reference proteome</keyword>
<dbReference type="SUPFAM" id="SSF57716">
    <property type="entry name" value="Glucocorticoid receptor-like (DNA-binding domain)"/>
    <property type="match status" value="4"/>
</dbReference>
<protein>
    <recommendedName>
        <fullName evidence="6">LIM zinc-binding domain-containing protein</fullName>
    </recommendedName>
</protein>
<proteinExistence type="predicted"/>
<evidence type="ECO:0000256" key="4">
    <source>
        <dbReference type="PROSITE-ProRule" id="PRU00125"/>
    </source>
</evidence>
<feature type="compositionally biased region" description="Basic and acidic residues" evidence="5">
    <location>
        <begin position="916"/>
        <end position="938"/>
    </location>
</feature>